<comment type="caution">
    <text evidence="4">The sequence shown here is derived from an EMBL/GenBank/DDBJ whole genome shotgun (WGS) entry which is preliminary data.</text>
</comment>
<feature type="domain" description="Glycosyl transferase family 1" evidence="3">
    <location>
        <begin position="199"/>
        <end position="351"/>
    </location>
</feature>
<keyword evidence="2" id="KW-0812">Transmembrane</keyword>
<dbReference type="PANTHER" id="PTHR46401:SF2">
    <property type="entry name" value="GLYCOSYLTRANSFERASE WBBK-RELATED"/>
    <property type="match status" value="1"/>
</dbReference>
<dbReference type="EMBL" id="JABGBP010000008">
    <property type="protein sequence ID" value="NOL59268.1"/>
    <property type="molecule type" value="Genomic_DNA"/>
</dbReference>
<keyword evidence="2" id="KW-1133">Transmembrane helix</keyword>
<sequence>MKNTIVFVQMYGGKGSTGSGGGLVFQETLAKYLTEKNFNVYAITNPSDKYGFDFLKDKRLIAHFKDGNNTAINTFLFNYKLLKNELFRIIKNLPKNSIFISVDPFPQDVIAAYYIKHKLKRNVIITMHHITPSIFFHPIRRGMLRSFIAWSISIFALYIIKTQSIPIFLDNKRIAKETGWNLNNLLMEMPLSTESNIIPLKNKNGFVACFIGRPTKNKGIIDLILSWIYVTKSIPSAQLYIIGNDSGNKKYQKLIDKYKLTGSIIITGFLDKNDKNEIMSRSKLFVFPSYEEGWSLAVMEAINSGLLPIIYNIPAYDYVCNRDIKVKPGDINNFANKIIYFFHNQEKTNTLILQLQECNKKYSTEYVY</sequence>
<organism evidence="4 5">
    <name type="scientific">Ferroplasma acidiphilum</name>
    <dbReference type="NCBI Taxonomy" id="74969"/>
    <lineage>
        <taxon>Archaea</taxon>
        <taxon>Methanobacteriati</taxon>
        <taxon>Thermoplasmatota</taxon>
        <taxon>Thermoplasmata</taxon>
        <taxon>Thermoplasmatales</taxon>
        <taxon>Ferroplasmaceae</taxon>
        <taxon>Ferroplasma</taxon>
    </lineage>
</organism>
<name>A0A7K4FLN2_9ARCH</name>
<evidence type="ECO:0000259" key="3">
    <source>
        <dbReference type="Pfam" id="PF00534"/>
    </source>
</evidence>
<dbReference type="AlphaFoldDB" id="A0A7K4FLN2"/>
<dbReference type="Pfam" id="PF00534">
    <property type="entry name" value="Glycos_transf_1"/>
    <property type="match status" value="1"/>
</dbReference>
<evidence type="ECO:0000256" key="2">
    <source>
        <dbReference type="SAM" id="Phobius"/>
    </source>
</evidence>
<evidence type="ECO:0000313" key="4">
    <source>
        <dbReference type="EMBL" id="NOL59268.1"/>
    </source>
</evidence>
<proteinExistence type="predicted"/>
<dbReference type="Gene3D" id="3.40.50.2000">
    <property type="entry name" value="Glycogen Phosphorylase B"/>
    <property type="match status" value="2"/>
</dbReference>
<dbReference type="SUPFAM" id="SSF53756">
    <property type="entry name" value="UDP-Glycosyltransferase/glycogen phosphorylase"/>
    <property type="match status" value="1"/>
</dbReference>
<dbReference type="Proteomes" id="UP000546917">
    <property type="component" value="Unassembled WGS sequence"/>
</dbReference>
<protein>
    <submittedName>
        <fullName evidence="4">Glycosyltransferase</fullName>
    </submittedName>
</protein>
<feature type="non-terminal residue" evidence="4">
    <location>
        <position position="368"/>
    </location>
</feature>
<evidence type="ECO:0000256" key="1">
    <source>
        <dbReference type="ARBA" id="ARBA00022679"/>
    </source>
</evidence>
<dbReference type="InterPro" id="IPR001296">
    <property type="entry name" value="Glyco_trans_1"/>
</dbReference>
<feature type="transmembrane region" description="Helical" evidence="2">
    <location>
        <begin position="142"/>
        <end position="160"/>
    </location>
</feature>
<dbReference type="GO" id="GO:0016757">
    <property type="term" value="F:glycosyltransferase activity"/>
    <property type="evidence" value="ECO:0007669"/>
    <property type="project" value="InterPro"/>
</dbReference>
<gene>
    <name evidence="4" type="ORF">HLB00_00245</name>
</gene>
<dbReference type="PANTHER" id="PTHR46401">
    <property type="entry name" value="GLYCOSYLTRANSFERASE WBBK-RELATED"/>
    <property type="match status" value="1"/>
</dbReference>
<dbReference type="CDD" id="cd03801">
    <property type="entry name" value="GT4_PimA-like"/>
    <property type="match status" value="1"/>
</dbReference>
<reference evidence="4 5" key="1">
    <citation type="submission" date="2020-05" db="EMBL/GenBank/DDBJ databases">
        <authorList>
            <person name="Zhang R."/>
        </authorList>
    </citation>
    <scope>NUCLEOTIDE SEQUENCE [LARGE SCALE GENOMIC DNA]</scope>
    <source>
        <strain evidence="4 5">DSM 28986</strain>
    </source>
</reference>
<keyword evidence="2" id="KW-0472">Membrane</keyword>
<accession>A0A7K4FLN2</accession>
<evidence type="ECO:0000313" key="5">
    <source>
        <dbReference type="Proteomes" id="UP000546917"/>
    </source>
</evidence>
<dbReference type="RefSeq" id="WP_171481144.1">
    <property type="nucleotide sequence ID" value="NZ_JABGBP010000008.1"/>
</dbReference>
<keyword evidence="1 4" id="KW-0808">Transferase</keyword>